<evidence type="ECO:0000313" key="4">
    <source>
        <dbReference type="Proteomes" id="UP001500620"/>
    </source>
</evidence>
<dbReference type="Pfam" id="PF07791">
    <property type="entry name" value="Imm11"/>
    <property type="match status" value="1"/>
</dbReference>
<dbReference type="Proteomes" id="UP001500620">
    <property type="component" value="Unassembled WGS sequence"/>
</dbReference>
<sequence>MAYLAEPASGDHGRLTGGDADFPRPVTDHDWETPYPPFEAVPRFRWTRGELRRRPSVYRHSAIRDWIVDERAWHVFEEVAPGDLHLIARATVDGEPARIVQAAVILDVVDRDHSIIDVYSTYEILRFPAFLESSRAEVARRVFRVPGSYVDVFVGEDLRAALDEAGIHGLNYAKVKFEEF</sequence>
<keyword evidence="4" id="KW-1185">Reference proteome</keyword>
<dbReference type="InterPro" id="IPR012433">
    <property type="entry name" value="Imm11"/>
</dbReference>
<proteinExistence type="predicted"/>
<evidence type="ECO:0000259" key="2">
    <source>
        <dbReference type="Pfam" id="PF07791"/>
    </source>
</evidence>
<organism evidence="3 4">
    <name type="scientific">Dactylosporangium darangshiense</name>
    <dbReference type="NCBI Taxonomy" id="579108"/>
    <lineage>
        <taxon>Bacteria</taxon>
        <taxon>Bacillati</taxon>
        <taxon>Actinomycetota</taxon>
        <taxon>Actinomycetes</taxon>
        <taxon>Micromonosporales</taxon>
        <taxon>Micromonosporaceae</taxon>
        <taxon>Dactylosporangium</taxon>
    </lineage>
</organism>
<dbReference type="EMBL" id="BAABAT010000025">
    <property type="protein sequence ID" value="GAA4256885.1"/>
    <property type="molecule type" value="Genomic_DNA"/>
</dbReference>
<name>A0ABP8DII7_9ACTN</name>
<feature type="region of interest" description="Disordered" evidence="1">
    <location>
        <begin position="1"/>
        <end position="28"/>
    </location>
</feature>
<evidence type="ECO:0000313" key="3">
    <source>
        <dbReference type="EMBL" id="GAA4256885.1"/>
    </source>
</evidence>
<feature type="domain" description="Immunity MXAN-0049 protein" evidence="2">
    <location>
        <begin position="25"/>
        <end position="176"/>
    </location>
</feature>
<gene>
    <name evidence="3" type="ORF">GCM10022255_071550</name>
</gene>
<comment type="caution">
    <text evidence="3">The sequence shown here is derived from an EMBL/GenBank/DDBJ whole genome shotgun (WGS) entry which is preliminary data.</text>
</comment>
<dbReference type="RefSeq" id="WP_345133854.1">
    <property type="nucleotide sequence ID" value="NZ_BAABAT010000025.1"/>
</dbReference>
<evidence type="ECO:0000256" key="1">
    <source>
        <dbReference type="SAM" id="MobiDB-lite"/>
    </source>
</evidence>
<reference evidence="4" key="1">
    <citation type="journal article" date="2019" name="Int. J. Syst. Evol. Microbiol.">
        <title>The Global Catalogue of Microorganisms (GCM) 10K type strain sequencing project: providing services to taxonomists for standard genome sequencing and annotation.</title>
        <authorList>
            <consortium name="The Broad Institute Genomics Platform"/>
            <consortium name="The Broad Institute Genome Sequencing Center for Infectious Disease"/>
            <person name="Wu L."/>
            <person name="Ma J."/>
        </authorList>
    </citation>
    <scope>NUCLEOTIDE SEQUENCE [LARGE SCALE GENOMIC DNA]</scope>
    <source>
        <strain evidence="4">JCM 17441</strain>
    </source>
</reference>
<protein>
    <recommendedName>
        <fullName evidence="2">Immunity MXAN-0049 protein domain-containing protein</fullName>
    </recommendedName>
</protein>
<accession>A0ABP8DII7</accession>